<dbReference type="InterPro" id="IPR053285">
    <property type="entry name" value="Thylakoid_lumenal_pentapeptide"/>
</dbReference>
<feature type="non-terminal residue" evidence="3">
    <location>
        <position position="519"/>
    </location>
</feature>
<feature type="region of interest" description="Disordered" evidence="1">
    <location>
        <begin position="466"/>
        <end position="492"/>
    </location>
</feature>
<evidence type="ECO:0000313" key="3">
    <source>
        <dbReference type="EMBL" id="KPI83978.1"/>
    </source>
</evidence>
<feature type="domain" description="Flagellar attachment zone protein 1 conserved" evidence="2">
    <location>
        <begin position="74"/>
        <end position="159"/>
    </location>
</feature>
<dbReference type="AlphaFoldDB" id="A0A0N1I058"/>
<name>A0A0N1I058_LEPSE</name>
<protein>
    <recommendedName>
        <fullName evidence="2">Flagellar attachment zone protein 1 conserved domain-containing protein</fullName>
    </recommendedName>
</protein>
<sequence>MVAFSNDVAQTLTVLTSEVTKIEFVQDRLIVDFDVRHSRELTSSAVNEALAACPYKEVWAIYEDYYNCIYVRETRHRIRLEGDHWGTVLNHQEAELVSAFKSDVSKATGLPVFAVSHTELKLGSLIIDFTLRHGNNTRQYYDTKLSEWTFPQTWSLYQSPPEVKSVAPSPTITTSHRVRLEGVRWTPVFRDQLPALTKAFQTDVSLACDLPKESFGDFIFSDDVFRVQFNCEHSPDITAKNINAALSTCRFTHTFELYPSTEEVTEPKSEQAPPTSPTDGEADSGPSPPPDLISELPTNTDSIPVLLTSEEAPPNTPLEGVSSTEADKVSPDAIRIHSERQQLQATESYISLEDGLTNSDSTNIRTPSVAATVTPPVYTTHRVRLEGDNWAWLLDSYGGLLRNEFTRDVSDATSLPMHSVRQLVLAAGSLLADFQLEHAGVPQEHLDKVLSDYHFPLTMALYTSVPSKHEQEPQEEVPPALRRAGTPELPRAAAQREVAPVVACPLEDGQLHATESFVS</sequence>
<evidence type="ECO:0000256" key="1">
    <source>
        <dbReference type="SAM" id="MobiDB-lite"/>
    </source>
</evidence>
<evidence type="ECO:0000313" key="4">
    <source>
        <dbReference type="Proteomes" id="UP000038009"/>
    </source>
</evidence>
<dbReference type="EMBL" id="LJSK01000303">
    <property type="protein sequence ID" value="KPI83978.1"/>
    <property type="molecule type" value="Genomic_DNA"/>
</dbReference>
<dbReference type="PANTHER" id="PTHR47121">
    <property type="entry name" value="THYLAKOID LUMENAL PROTEIN TL20.3, CHLOROPLASTIC"/>
    <property type="match status" value="1"/>
</dbReference>
<dbReference type="Pfam" id="PF23398">
    <property type="entry name" value="FAZ1_cons"/>
    <property type="match status" value="4"/>
</dbReference>
<dbReference type="InterPro" id="IPR056614">
    <property type="entry name" value="FAZ1_cons"/>
</dbReference>
<feature type="domain" description="Flagellar attachment zone protein 1 conserved" evidence="2">
    <location>
        <begin position="3"/>
        <end position="64"/>
    </location>
</feature>
<feature type="domain" description="Flagellar attachment zone protein 1 conserved" evidence="2">
    <location>
        <begin position="171"/>
        <end position="258"/>
    </location>
</feature>
<dbReference type="VEuPathDB" id="TriTrypDB:Lsey_0303_0010"/>
<proteinExistence type="predicted"/>
<dbReference type="PANTHER" id="PTHR47121:SF3">
    <property type="match status" value="1"/>
</dbReference>
<organism evidence="3 4">
    <name type="scientific">Leptomonas seymouri</name>
    <dbReference type="NCBI Taxonomy" id="5684"/>
    <lineage>
        <taxon>Eukaryota</taxon>
        <taxon>Discoba</taxon>
        <taxon>Euglenozoa</taxon>
        <taxon>Kinetoplastea</taxon>
        <taxon>Metakinetoplastina</taxon>
        <taxon>Trypanosomatida</taxon>
        <taxon>Trypanosomatidae</taxon>
        <taxon>Leishmaniinae</taxon>
        <taxon>Leptomonas</taxon>
    </lineage>
</organism>
<evidence type="ECO:0000259" key="2">
    <source>
        <dbReference type="Pfam" id="PF23398"/>
    </source>
</evidence>
<dbReference type="Proteomes" id="UP000038009">
    <property type="component" value="Unassembled WGS sequence"/>
</dbReference>
<feature type="region of interest" description="Disordered" evidence="1">
    <location>
        <begin position="260"/>
        <end position="328"/>
    </location>
</feature>
<reference evidence="3 4" key="1">
    <citation type="journal article" date="2015" name="PLoS Pathog.">
        <title>Leptomonas seymouri: Adaptations to the Dixenous Life Cycle Analyzed by Genome Sequencing, Transcriptome Profiling and Co-infection with Leishmania donovani.</title>
        <authorList>
            <person name="Kraeva N."/>
            <person name="Butenko A."/>
            <person name="Hlavacova J."/>
            <person name="Kostygov A."/>
            <person name="Myskova J."/>
            <person name="Grybchuk D."/>
            <person name="Lestinova T."/>
            <person name="Votypka J."/>
            <person name="Volf P."/>
            <person name="Opperdoes F."/>
            <person name="Flegontov P."/>
            <person name="Lukes J."/>
            <person name="Yurchenko V."/>
        </authorList>
    </citation>
    <scope>NUCLEOTIDE SEQUENCE [LARGE SCALE GENOMIC DNA]</scope>
    <source>
        <strain evidence="3 4">ATCC 30220</strain>
    </source>
</reference>
<dbReference type="OMA" id="MATRQDG"/>
<keyword evidence="4" id="KW-1185">Reference proteome</keyword>
<feature type="domain" description="Flagellar attachment zone protein 1 conserved" evidence="2">
    <location>
        <begin position="377"/>
        <end position="463"/>
    </location>
</feature>
<dbReference type="OrthoDB" id="268046at2759"/>
<accession>A0A0N1I058</accession>
<comment type="caution">
    <text evidence="3">The sequence shown here is derived from an EMBL/GenBank/DDBJ whole genome shotgun (WGS) entry which is preliminary data.</text>
</comment>
<gene>
    <name evidence="3" type="ORF">ABL78_6970</name>
</gene>